<feature type="binding site" evidence="11">
    <location>
        <position position="295"/>
    </location>
    <ligand>
        <name>L-glutamine</name>
        <dbReference type="ChEBI" id="CHEBI:58359"/>
    </ligand>
</feature>
<keyword evidence="8 11" id="KW-0665">Pyrimidine biosynthesis</keyword>
<organism evidence="13 14">
    <name type="scientific">Massiliimalia timonensis</name>
    <dbReference type="NCBI Taxonomy" id="1987501"/>
    <lineage>
        <taxon>Bacteria</taxon>
        <taxon>Bacillati</taxon>
        <taxon>Bacillota</taxon>
        <taxon>Clostridia</taxon>
        <taxon>Eubacteriales</taxon>
        <taxon>Oscillospiraceae</taxon>
        <taxon>Massiliimalia</taxon>
    </lineage>
</organism>
<dbReference type="EMBL" id="JACRTL010000005">
    <property type="protein sequence ID" value="MBC8611354.1"/>
    <property type="molecule type" value="Genomic_DNA"/>
</dbReference>
<comment type="pathway">
    <text evidence="2 11">Amino-acid biosynthesis; L-arginine biosynthesis; carbamoyl phosphate from bicarbonate: step 1/1.</text>
</comment>
<dbReference type="InterPro" id="IPR002474">
    <property type="entry name" value="CarbamoylP_synth_ssu_N"/>
</dbReference>
<comment type="function">
    <text evidence="11">Small subunit of the glutamine-dependent carbamoyl phosphate synthetase (CPSase). CPSase catalyzes the formation of carbamoyl phosphate from the ammonia moiety of glutamine, carbonate, and phosphate donated by ATP, constituting the first step of 2 biosynthetic pathways, one leading to arginine and/or urea and the other to pyrimidine nucleotides. The small subunit (glutamine amidotransferase) binds and cleaves glutamine to supply the large subunit with the substrate ammonia.</text>
</comment>
<evidence type="ECO:0000256" key="8">
    <source>
        <dbReference type="ARBA" id="ARBA00022975"/>
    </source>
</evidence>
<feature type="active site" evidence="11">
    <location>
        <position position="340"/>
    </location>
</feature>
<dbReference type="CDD" id="cd01744">
    <property type="entry name" value="GATase1_CPSase"/>
    <property type="match status" value="1"/>
</dbReference>
<dbReference type="PRINTS" id="PR00099">
    <property type="entry name" value="CPSGATASE"/>
</dbReference>
<keyword evidence="7 11" id="KW-0315">Glutamine amidotransferase</keyword>
<evidence type="ECO:0000256" key="6">
    <source>
        <dbReference type="ARBA" id="ARBA00022840"/>
    </source>
</evidence>
<dbReference type="EC" id="6.3.5.5" evidence="11"/>
<comment type="catalytic activity">
    <reaction evidence="9 11">
        <text>hydrogencarbonate + L-glutamine + 2 ATP + H2O = carbamoyl phosphate + L-glutamate + 2 ADP + phosphate + 2 H(+)</text>
        <dbReference type="Rhea" id="RHEA:18633"/>
        <dbReference type="ChEBI" id="CHEBI:15377"/>
        <dbReference type="ChEBI" id="CHEBI:15378"/>
        <dbReference type="ChEBI" id="CHEBI:17544"/>
        <dbReference type="ChEBI" id="CHEBI:29985"/>
        <dbReference type="ChEBI" id="CHEBI:30616"/>
        <dbReference type="ChEBI" id="CHEBI:43474"/>
        <dbReference type="ChEBI" id="CHEBI:58228"/>
        <dbReference type="ChEBI" id="CHEBI:58359"/>
        <dbReference type="ChEBI" id="CHEBI:456216"/>
        <dbReference type="EC" id="6.3.5.5"/>
    </reaction>
</comment>
<dbReference type="InterPro" id="IPR035686">
    <property type="entry name" value="CPSase_GATase1"/>
</dbReference>
<dbReference type="InterPro" id="IPR017926">
    <property type="entry name" value="GATASE"/>
</dbReference>
<dbReference type="GO" id="GO:0044205">
    <property type="term" value="P:'de novo' UMP biosynthetic process"/>
    <property type="evidence" value="ECO:0007669"/>
    <property type="project" value="UniProtKB-UniRule"/>
</dbReference>
<dbReference type="Proteomes" id="UP000632659">
    <property type="component" value="Unassembled WGS sequence"/>
</dbReference>
<feature type="region of interest" description="CPSase" evidence="11">
    <location>
        <begin position="1"/>
        <end position="176"/>
    </location>
</feature>
<dbReference type="SUPFAM" id="SSF52021">
    <property type="entry name" value="Carbamoyl phosphate synthetase, small subunit N-terminal domain"/>
    <property type="match status" value="1"/>
</dbReference>
<dbReference type="SUPFAM" id="SSF52317">
    <property type="entry name" value="Class I glutamine amidotransferase-like"/>
    <property type="match status" value="1"/>
</dbReference>
<dbReference type="PANTHER" id="PTHR43418:SF7">
    <property type="entry name" value="CARBAMOYL-PHOSPHATE SYNTHASE SMALL CHAIN"/>
    <property type="match status" value="1"/>
</dbReference>
<evidence type="ECO:0000256" key="10">
    <source>
        <dbReference type="ARBA" id="ARBA00049285"/>
    </source>
</evidence>
<feature type="binding site" evidence="11">
    <location>
        <position position="257"/>
    </location>
    <ligand>
        <name>L-glutamine</name>
        <dbReference type="ChEBI" id="CHEBI:58359"/>
    </ligand>
</feature>
<dbReference type="GO" id="GO:0006526">
    <property type="term" value="P:L-arginine biosynthetic process"/>
    <property type="evidence" value="ECO:0007669"/>
    <property type="project" value="UniProtKB-UniRule"/>
</dbReference>
<feature type="binding site" evidence="11">
    <location>
        <position position="297"/>
    </location>
    <ligand>
        <name>L-glutamine</name>
        <dbReference type="ChEBI" id="CHEBI:58359"/>
    </ligand>
</feature>
<evidence type="ECO:0000256" key="9">
    <source>
        <dbReference type="ARBA" id="ARBA00048816"/>
    </source>
</evidence>
<evidence type="ECO:0000256" key="2">
    <source>
        <dbReference type="ARBA" id="ARBA00005077"/>
    </source>
</evidence>
<dbReference type="SMART" id="SM01097">
    <property type="entry name" value="CPSase_sm_chain"/>
    <property type="match status" value="1"/>
</dbReference>
<evidence type="ECO:0000256" key="5">
    <source>
        <dbReference type="ARBA" id="ARBA00022741"/>
    </source>
</evidence>
<evidence type="ECO:0000256" key="1">
    <source>
        <dbReference type="ARBA" id="ARBA00004812"/>
    </source>
</evidence>
<keyword evidence="6 11" id="KW-0067">ATP-binding</keyword>
<keyword evidence="4 11" id="KW-0436">Ligase</keyword>
<dbReference type="InterPro" id="IPR029062">
    <property type="entry name" value="Class_I_gatase-like"/>
</dbReference>
<feature type="binding site" evidence="11">
    <location>
        <position position="254"/>
    </location>
    <ligand>
        <name>L-glutamine</name>
        <dbReference type="ChEBI" id="CHEBI:58359"/>
    </ligand>
</feature>
<sequence length="362" mass="39660">MIQNGKQAVLLLENGMEFVGKSCGAEGIAMGETVFTTTMVGYQETLTDSAFYGKLVTQTFPLLGNYGVNGQDDEAPRCYAAGYIIREWCEHPSNFRCEGDLNSYLKEHNIIGIYDIDTRRLTKILREEGEMSGVIVTGEYQKDELLKQLQAYSVKDAVAAVSVTEEKHCPAEHPEHRVAVLDLGVHRTAIEALNRRGCDVTVLPYDTTAEEILKAGFDGVLLPEGPGDPAENTGVIEQVKLLSDAGLPMAGTGLGHQILALAHGASVSRLKYGHRGGNQPVINVNSGRTYVTAQNHGYVVDRDSVDPKVAQISFHNANDKTCEGLRYLEKPIISVQFTPDDMVGFYDEWMEMLEGEGKAVCR</sequence>
<dbReference type="GO" id="GO:0006207">
    <property type="term" value="P:'de novo' pyrimidine nucleobase biosynthetic process"/>
    <property type="evidence" value="ECO:0007669"/>
    <property type="project" value="InterPro"/>
</dbReference>
<proteinExistence type="inferred from homology"/>
<reference evidence="13" key="1">
    <citation type="submission" date="2020-08" db="EMBL/GenBank/DDBJ databases">
        <title>Genome public.</title>
        <authorList>
            <person name="Liu C."/>
            <person name="Sun Q."/>
        </authorList>
    </citation>
    <scope>NUCLEOTIDE SEQUENCE</scope>
    <source>
        <strain evidence="13">NSJ-15</strain>
    </source>
</reference>
<evidence type="ECO:0000313" key="14">
    <source>
        <dbReference type="Proteomes" id="UP000632659"/>
    </source>
</evidence>
<name>A0A8J6P8H5_9FIRM</name>
<dbReference type="UniPathway" id="UPA00068">
    <property type="reaction ID" value="UER00171"/>
</dbReference>
<dbReference type="NCBIfam" id="NF009475">
    <property type="entry name" value="PRK12838.1"/>
    <property type="match status" value="1"/>
</dbReference>
<evidence type="ECO:0000259" key="12">
    <source>
        <dbReference type="SMART" id="SM01097"/>
    </source>
</evidence>
<feature type="binding site" evidence="11">
    <location>
        <position position="227"/>
    </location>
    <ligand>
        <name>L-glutamine</name>
        <dbReference type="ChEBI" id="CHEBI:58359"/>
    </ligand>
</feature>
<dbReference type="InterPro" id="IPR050472">
    <property type="entry name" value="Anth_synth/Amidotransfase"/>
</dbReference>
<dbReference type="PROSITE" id="PS51273">
    <property type="entry name" value="GATASE_TYPE_1"/>
    <property type="match status" value="1"/>
</dbReference>
<keyword evidence="14" id="KW-1185">Reference proteome</keyword>
<dbReference type="Gene3D" id="3.50.30.20">
    <property type="entry name" value="Carbamoyl-phosphate synthase small subunit, N-terminal domain"/>
    <property type="match status" value="1"/>
</dbReference>
<dbReference type="InterPro" id="IPR006274">
    <property type="entry name" value="CarbamoylP_synth_ssu"/>
</dbReference>
<dbReference type="Gene3D" id="3.40.50.880">
    <property type="match status" value="1"/>
</dbReference>
<gene>
    <name evidence="11" type="primary">carA</name>
    <name evidence="13" type="ORF">H8702_09595</name>
</gene>
<dbReference type="NCBIfam" id="TIGR01368">
    <property type="entry name" value="CPSaseIIsmall"/>
    <property type="match status" value="1"/>
</dbReference>
<dbReference type="InterPro" id="IPR036480">
    <property type="entry name" value="CarbP_synth_ssu_N_sf"/>
</dbReference>
<keyword evidence="11" id="KW-0055">Arginine biosynthesis</keyword>
<evidence type="ECO:0000256" key="4">
    <source>
        <dbReference type="ARBA" id="ARBA00022598"/>
    </source>
</evidence>
<feature type="domain" description="Carbamoyl-phosphate synthase small subunit N-terminal" evidence="12">
    <location>
        <begin position="6"/>
        <end position="136"/>
    </location>
</feature>
<dbReference type="GO" id="GO:0006541">
    <property type="term" value="P:glutamine metabolic process"/>
    <property type="evidence" value="ECO:0007669"/>
    <property type="project" value="InterPro"/>
</dbReference>
<dbReference type="RefSeq" id="WP_154825334.1">
    <property type="nucleotide sequence ID" value="NZ_JACRTL010000005.1"/>
</dbReference>
<keyword evidence="5 11" id="KW-0547">Nucleotide-binding</keyword>
<dbReference type="GO" id="GO:0004088">
    <property type="term" value="F:carbamoyl-phosphate synthase (glutamine-hydrolyzing) activity"/>
    <property type="evidence" value="ECO:0007669"/>
    <property type="project" value="UniProtKB-UniRule"/>
</dbReference>
<evidence type="ECO:0000256" key="11">
    <source>
        <dbReference type="HAMAP-Rule" id="MF_01209"/>
    </source>
</evidence>
<evidence type="ECO:0000256" key="3">
    <source>
        <dbReference type="ARBA" id="ARBA00007800"/>
    </source>
</evidence>
<comment type="caution">
    <text evidence="11">Lacks conserved residue(s) required for the propagation of feature annotation.</text>
</comment>
<comment type="similarity">
    <text evidence="3 11">Belongs to the CarA family.</text>
</comment>
<evidence type="ECO:0000313" key="13">
    <source>
        <dbReference type="EMBL" id="MBC8611354.1"/>
    </source>
</evidence>
<accession>A0A8J6P8H5</accession>
<comment type="subunit">
    <text evidence="11">Composed of two chains; the small (or glutamine) chain promotes the hydrolysis of glutamine to ammonia, which is used by the large (or ammonia) chain to synthesize carbamoyl phosphate. Tetramer of heterodimers (alpha,beta)4.</text>
</comment>
<feature type="binding site" evidence="11">
    <location>
        <position position="225"/>
    </location>
    <ligand>
        <name>L-glutamine</name>
        <dbReference type="ChEBI" id="CHEBI:58359"/>
    </ligand>
</feature>
<dbReference type="Pfam" id="PF00117">
    <property type="entry name" value="GATase"/>
    <property type="match status" value="1"/>
</dbReference>
<feature type="binding site" evidence="11">
    <location>
        <position position="298"/>
    </location>
    <ligand>
        <name>L-glutamine</name>
        <dbReference type="ChEBI" id="CHEBI:58359"/>
    </ligand>
</feature>
<keyword evidence="11" id="KW-0028">Amino-acid biosynthesis</keyword>
<dbReference type="PANTHER" id="PTHR43418">
    <property type="entry name" value="MULTIFUNCTIONAL TRYPTOPHAN BIOSYNTHESIS PROTEIN-RELATED"/>
    <property type="match status" value="1"/>
</dbReference>
<comment type="catalytic activity">
    <reaction evidence="10 11">
        <text>L-glutamine + H2O = L-glutamate + NH4(+)</text>
        <dbReference type="Rhea" id="RHEA:15889"/>
        <dbReference type="ChEBI" id="CHEBI:15377"/>
        <dbReference type="ChEBI" id="CHEBI:28938"/>
        <dbReference type="ChEBI" id="CHEBI:29985"/>
        <dbReference type="ChEBI" id="CHEBI:58359"/>
    </reaction>
</comment>
<dbReference type="GO" id="GO:0005524">
    <property type="term" value="F:ATP binding"/>
    <property type="evidence" value="ECO:0007669"/>
    <property type="project" value="UniProtKB-UniRule"/>
</dbReference>
<dbReference type="AlphaFoldDB" id="A0A8J6P8H5"/>
<evidence type="ECO:0000256" key="7">
    <source>
        <dbReference type="ARBA" id="ARBA00022962"/>
    </source>
</evidence>
<dbReference type="UniPathway" id="UPA00070">
    <property type="reaction ID" value="UER00115"/>
</dbReference>
<dbReference type="HAMAP" id="MF_01209">
    <property type="entry name" value="CPSase_S_chain"/>
    <property type="match status" value="1"/>
</dbReference>
<dbReference type="FunFam" id="3.50.30.20:FF:000001">
    <property type="entry name" value="Carbamoyl-phosphate synthase small chain"/>
    <property type="match status" value="1"/>
</dbReference>
<dbReference type="Pfam" id="PF00988">
    <property type="entry name" value="CPSase_sm_chain"/>
    <property type="match status" value="1"/>
</dbReference>
<comment type="caution">
    <text evidence="13">The sequence shown here is derived from an EMBL/GenBank/DDBJ whole genome shotgun (WGS) entry which is preliminary data.</text>
</comment>
<protein>
    <recommendedName>
        <fullName evidence="11">Carbamoyl phosphate synthase small chain</fullName>
        <ecNumber evidence="11">6.3.5.5</ecNumber>
    </recommendedName>
    <alternativeName>
        <fullName evidence="11">Carbamoyl phosphate synthetase glutamine chain</fullName>
    </alternativeName>
</protein>
<comment type="pathway">
    <text evidence="1 11">Pyrimidine metabolism; UMP biosynthesis via de novo pathway; (S)-dihydroorotate from bicarbonate: step 1/3.</text>
</comment>